<name>A0A8K0GNF2_9ROSA</name>
<accession>A0A8K0GNF2</accession>
<feature type="region of interest" description="Disordered" evidence="1">
    <location>
        <begin position="204"/>
        <end position="237"/>
    </location>
</feature>
<dbReference type="AlphaFoldDB" id="A0A8K0GNF2"/>
<reference evidence="2" key="1">
    <citation type="submission" date="2020-03" db="EMBL/GenBank/DDBJ databases">
        <title>A high-quality chromosome-level genome assembly of a woody plant with both climbing and erect habits, Rhamnella rubrinervis.</title>
        <authorList>
            <person name="Lu Z."/>
            <person name="Yang Y."/>
            <person name="Zhu X."/>
            <person name="Sun Y."/>
        </authorList>
    </citation>
    <scope>NUCLEOTIDE SEQUENCE</scope>
    <source>
        <strain evidence="2">BYM</strain>
        <tissue evidence="2">Leaf</tissue>
    </source>
</reference>
<evidence type="ECO:0000313" key="3">
    <source>
        <dbReference type="Proteomes" id="UP000796880"/>
    </source>
</evidence>
<sequence>MVPNSSPDGTHLIADSPSRSKMDRLFMQVQPRSSEKFGPLFLRGSTIPKTVLTSFLSGSDLASLIVRPSCMIQPHSYMIELISRRSHCIPIRSNLFSILYNLSSTPIPFAGRPISILYGSTSFLCGLTSLIYGPPLQIRFRARSPMVHLLLGSDFIPAMVHHHPGEVRPYSRSGPALLRDPPLQDGRSFSCKVHPAPVLSSLARASARPPSASSNLIPQGPTSSTCASTSHAKSSSL</sequence>
<feature type="compositionally biased region" description="Polar residues" evidence="1">
    <location>
        <begin position="215"/>
        <end position="237"/>
    </location>
</feature>
<keyword evidence="3" id="KW-1185">Reference proteome</keyword>
<dbReference type="EMBL" id="VOIH02000012">
    <property type="protein sequence ID" value="KAF3432624.1"/>
    <property type="molecule type" value="Genomic_DNA"/>
</dbReference>
<comment type="caution">
    <text evidence="2">The sequence shown here is derived from an EMBL/GenBank/DDBJ whole genome shotgun (WGS) entry which is preliminary data.</text>
</comment>
<feature type="compositionally biased region" description="Low complexity" evidence="1">
    <location>
        <begin position="204"/>
        <end position="214"/>
    </location>
</feature>
<protein>
    <submittedName>
        <fullName evidence="2">Uncharacterized protein</fullName>
    </submittedName>
</protein>
<organism evidence="2 3">
    <name type="scientific">Rhamnella rubrinervis</name>
    <dbReference type="NCBI Taxonomy" id="2594499"/>
    <lineage>
        <taxon>Eukaryota</taxon>
        <taxon>Viridiplantae</taxon>
        <taxon>Streptophyta</taxon>
        <taxon>Embryophyta</taxon>
        <taxon>Tracheophyta</taxon>
        <taxon>Spermatophyta</taxon>
        <taxon>Magnoliopsida</taxon>
        <taxon>eudicotyledons</taxon>
        <taxon>Gunneridae</taxon>
        <taxon>Pentapetalae</taxon>
        <taxon>rosids</taxon>
        <taxon>fabids</taxon>
        <taxon>Rosales</taxon>
        <taxon>Rhamnaceae</taxon>
        <taxon>rhamnoid group</taxon>
        <taxon>Rhamneae</taxon>
        <taxon>Rhamnella</taxon>
    </lineage>
</organism>
<evidence type="ECO:0000313" key="2">
    <source>
        <dbReference type="EMBL" id="KAF3432624.1"/>
    </source>
</evidence>
<evidence type="ECO:0000256" key="1">
    <source>
        <dbReference type="SAM" id="MobiDB-lite"/>
    </source>
</evidence>
<gene>
    <name evidence="2" type="ORF">FNV43_RR27364</name>
</gene>
<dbReference type="Proteomes" id="UP000796880">
    <property type="component" value="Unassembled WGS sequence"/>
</dbReference>
<proteinExistence type="predicted"/>